<evidence type="ECO:0000256" key="13">
    <source>
        <dbReference type="ARBA" id="ARBA00049229"/>
    </source>
</evidence>
<evidence type="ECO:0000256" key="16">
    <source>
        <dbReference type="RuleBase" id="RU004516"/>
    </source>
</evidence>
<evidence type="ECO:0000256" key="4">
    <source>
        <dbReference type="ARBA" id="ARBA00005072"/>
    </source>
</evidence>
<proteinExistence type="inferred from homology"/>
<dbReference type="InterPro" id="IPR043132">
    <property type="entry name" value="BCAT-like_C"/>
</dbReference>
<keyword evidence="8" id="KW-0289">Folate biosynthesis</keyword>
<dbReference type="Pfam" id="PF01063">
    <property type="entry name" value="Aminotran_4"/>
    <property type="match status" value="1"/>
</dbReference>
<dbReference type="GO" id="GO:0008652">
    <property type="term" value="P:amino acid biosynthetic process"/>
    <property type="evidence" value="ECO:0007669"/>
    <property type="project" value="UniProtKB-ARBA"/>
</dbReference>
<dbReference type="GO" id="GO:0030170">
    <property type="term" value="F:pyridoxal phosphate binding"/>
    <property type="evidence" value="ECO:0007669"/>
    <property type="project" value="InterPro"/>
</dbReference>
<dbReference type="PANTHER" id="PTHR42743:SF11">
    <property type="entry name" value="AMINODEOXYCHORISMATE LYASE"/>
    <property type="match status" value="1"/>
</dbReference>
<evidence type="ECO:0000256" key="3">
    <source>
        <dbReference type="ARBA" id="ARBA00004931"/>
    </source>
</evidence>
<dbReference type="Gene3D" id="3.20.10.10">
    <property type="entry name" value="D-amino Acid Aminotransferase, subunit A, domain 2"/>
    <property type="match status" value="1"/>
</dbReference>
<comment type="pathway">
    <text evidence="2">Amino-acid biosynthesis; L-isoleucine biosynthesis; L-isoleucine from 2-oxobutanoate: step 4/4.</text>
</comment>
<evidence type="ECO:0000256" key="8">
    <source>
        <dbReference type="ARBA" id="ARBA00022909"/>
    </source>
</evidence>
<comment type="catalytic activity">
    <reaction evidence="13">
        <text>L-leucine + 2-oxoglutarate = 4-methyl-2-oxopentanoate + L-glutamate</text>
        <dbReference type="Rhea" id="RHEA:18321"/>
        <dbReference type="ChEBI" id="CHEBI:16810"/>
        <dbReference type="ChEBI" id="CHEBI:17865"/>
        <dbReference type="ChEBI" id="CHEBI:29985"/>
        <dbReference type="ChEBI" id="CHEBI:57427"/>
        <dbReference type="EC" id="2.6.1.42"/>
    </reaction>
</comment>
<protein>
    <submittedName>
        <fullName evidence="17">Branched-chain amino acid aminotransferase</fullName>
    </submittedName>
</protein>
<dbReference type="EMBL" id="MAYW01000051">
    <property type="protein sequence ID" value="ODS32723.1"/>
    <property type="molecule type" value="Genomic_DNA"/>
</dbReference>
<dbReference type="GO" id="GO:0046656">
    <property type="term" value="P:folic acid biosynthetic process"/>
    <property type="evidence" value="ECO:0007669"/>
    <property type="project" value="UniProtKB-KW"/>
</dbReference>
<dbReference type="AlphaFoldDB" id="A0A1E3XAV0"/>
<evidence type="ECO:0000256" key="1">
    <source>
        <dbReference type="ARBA" id="ARBA00001933"/>
    </source>
</evidence>
<keyword evidence="17" id="KW-0032">Aminotransferase</keyword>
<dbReference type="SUPFAM" id="SSF56752">
    <property type="entry name" value="D-aminoacid aminotransferase-like PLP-dependent enzymes"/>
    <property type="match status" value="1"/>
</dbReference>
<dbReference type="InterPro" id="IPR017824">
    <property type="entry name" value="Aminodeoxychorismate_lyase_IV"/>
</dbReference>
<dbReference type="GO" id="GO:0004084">
    <property type="term" value="F:branched-chain-amino-acid transaminase activity"/>
    <property type="evidence" value="ECO:0007669"/>
    <property type="project" value="UniProtKB-EC"/>
</dbReference>
<evidence type="ECO:0000256" key="2">
    <source>
        <dbReference type="ARBA" id="ARBA00004824"/>
    </source>
</evidence>
<dbReference type="InterPro" id="IPR050571">
    <property type="entry name" value="Class-IV_PLP-Dep_Aminotrnsfr"/>
</dbReference>
<dbReference type="Gene3D" id="3.30.470.10">
    <property type="match status" value="1"/>
</dbReference>
<dbReference type="InterPro" id="IPR036038">
    <property type="entry name" value="Aminotransferase-like"/>
</dbReference>
<evidence type="ECO:0000256" key="7">
    <source>
        <dbReference type="ARBA" id="ARBA00022898"/>
    </source>
</evidence>
<reference evidence="17 18" key="1">
    <citation type="submission" date="2016-07" db="EMBL/GenBank/DDBJ databases">
        <title>Draft genome of Scalindua rubra, obtained from a brine-seawater interface in the Red Sea, sheds light on salt adaptation in anammox bacteria.</title>
        <authorList>
            <person name="Speth D.R."/>
            <person name="Lagkouvardos I."/>
            <person name="Wang Y."/>
            <person name="Qian P.-Y."/>
            <person name="Dutilh B.E."/>
            <person name="Jetten M.S."/>
        </authorList>
    </citation>
    <scope>NUCLEOTIDE SEQUENCE [LARGE SCALE GENOMIC DNA]</scope>
    <source>
        <strain evidence="17">BSI-1</strain>
    </source>
</reference>
<dbReference type="Proteomes" id="UP000094056">
    <property type="component" value="Unassembled WGS sequence"/>
</dbReference>
<comment type="similarity">
    <text evidence="5 15">Belongs to the class-IV pyridoxal-phosphate-dependent aminotransferase family.</text>
</comment>
<comment type="pathway">
    <text evidence="3">Amino-acid biosynthesis; L-valine biosynthesis; L-valine from pyruvate: step 4/4.</text>
</comment>
<dbReference type="NCBIfam" id="TIGR03461">
    <property type="entry name" value="pabC_Proteo"/>
    <property type="match status" value="1"/>
</dbReference>
<dbReference type="PROSITE" id="PS00770">
    <property type="entry name" value="AA_TRANSFER_CLASS_4"/>
    <property type="match status" value="1"/>
</dbReference>
<dbReference type="PANTHER" id="PTHR42743">
    <property type="entry name" value="AMINO-ACID AMINOTRANSFERASE"/>
    <property type="match status" value="1"/>
</dbReference>
<comment type="catalytic activity">
    <reaction evidence="14">
        <text>4-amino-4-deoxychorismate = 4-aminobenzoate + pyruvate + H(+)</text>
        <dbReference type="Rhea" id="RHEA:16201"/>
        <dbReference type="ChEBI" id="CHEBI:15361"/>
        <dbReference type="ChEBI" id="CHEBI:15378"/>
        <dbReference type="ChEBI" id="CHEBI:17836"/>
        <dbReference type="ChEBI" id="CHEBI:58406"/>
        <dbReference type="EC" id="4.1.3.38"/>
    </reaction>
</comment>
<organism evidence="17 18">
    <name type="scientific">Candidatus Scalindua rubra</name>
    <dbReference type="NCBI Taxonomy" id="1872076"/>
    <lineage>
        <taxon>Bacteria</taxon>
        <taxon>Pseudomonadati</taxon>
        <taxon>Planctomycetota</taxon>
        <taxon>Candidatus Brocadiia</taxon>
        <taxon>Candidatus Brocadiales</taxon>
        <taxon>Candidatus Scalinduaceae</taxon>
        <taxon>Candidatus Scalindua</taxon>
    </lineage>
</organism>
<keyword evidence="17" id="KW-0808">Transferase</keyword>
<evidence type="ECO:0000256" key="11">
    <source>
        <dbReference type="ARBA" id="ARBA00048212"/>
    </source>
</evidence>
<keyword evidence="9" id="KW-0456">Lyase</keyword>
<sequence length="284" mass="32165">MQNTKFIFLNGKIISDTEGCISLGDRGFLYGDGIFETLRSYKGNPFKLTEHLKRLRSSAKKLKIPFEYTNTEINRSVQKLLKKNNILDAYIRITLTRGTGENGLEINGNFDSTLLIQIKPFKAYERKLYEKGTSLIVSKVRRSASCPISCHKTTNLLTSILLKEEVKRKSAHEAIILNTDGHVAECIFSNIFIVNNKTVITPSLDTNILPGITRRIVLDICKNNNISISEERFKVETLLKAKEAFITNSLMEIMPVSKVEDYEIGETIPGKITKQIESAYKRLI</sequence>
<comment type="pathway">
    <text evidence="4">Amino-acid biosynthesis; L-leucine biosynthesis; L-leucine from 3-methyl-2-oxobutanoate: step 4/4.</text>
</comment>
<dbReference type="FunFam" id="3.20.10.10:FF:000002">
    <property type="entry name" value="D-alanine aminotransferase"/>
    <property type="match status" value="1"/>
</dbReference>
<evidence type="ECO:0000256" key="5">
    <source>
        <dbReference type="ARBA" id="ARBA00009320"/>
    </source>
</evidence>
<dbReference type="InterPro" id="IPR001544">
    <property type="entry name" value="Aminotrans_IV"/>
</dbReference>
<name>A0A1E3XAV0_9BACT</name>
<evidence type="ECO:0000313" key="18">
    <source>
        <dbReference type="Proteomes" id="UP000094056"/>
    </source>
</evidence>
<evidence type="ECO:0000313" key="17">
    <source>
        <dbReference type="EMBL" id="ODS32723.1"/>
    </source>
</evidence>
<evidence type="ECO:0000256" key="6">
    <source>
        <dbReference type="ARBA" id="ARBA00011738"/>
    </source>
</evidence>
<dbReference type="GO" id="GO:0008696">
    <property type="term" value="F:4-amino-4-deoxychorismate lyase activity"/>
    <property type="evidence" value="ECO:0007669"/>
    <property type="project" value="UniProtKB-EC"/>
</dbReference>
<evidence type="ECO:0000256" key="10">
    <source>
        <dbReference type="ARBA" id="ARBA00035633"/>
    </source>
</evidence>
<dbReference type="CDD" id="cd00449">
    <property type="entry name" value="PLPDE_IV"/>
    <property type="match status" value="1"/>
</dbReference>
<comment type="pathway">
    <text evidence="10">Cofactor biosynthesis; tetrahydrofolate biosynthesis; 4-aminobenzoate from chorismate: step 2/2.</text>
</comment>
<evidence type="ECO:0000256" key="12">
    <source>
        <dbReference type="ARBA" id="ARBA00048798"/>
    </source>
</evidence>
<evidence type="ECO:0000256" key="14">
    <source>
        <dbReference type="ARBA" id="ARBA00049529"/>
    </source>
</evidence>
<dbReference type="InterPro" id="IPR043131">
    <property type="entry name" value="BCAT-like_N"/>
</dbReference>
<comment type="catalytic activity">
    <reaction evidence="12">
        <text>L-isoleucine + 2-oxoglutarate = (S)-3-methyl-2-oxopentanoate + L-glutamate</text>
        <dbReference type="Rhea" id="RHEA:24801"/>
        <dbReference type="ChEBI" id="CHEBI:16810"/>
        <dbReference type="ChEBI" id="CHEBI:29985"/>
        <dbReference type="ChEBI" id="CHEBI:35146"/>
        <dbReference type="ChEBI" id="CHEBI:58045"/>
        <dbReference type="EC" id="2.6.1.42"/>
    </reaction>
</comment>
<comment type="cofactor">
    <cofactor evidence="1 16">
        <name>pyridoxal 5'-phosphate</name>
        <dbReference type="ChEBI" id="CHEBI:597326"/>
    </cofactor>
</comment>
<comment type="catalytic activity">
    <reaction evidence="11">
        <text>L-valine + 2-oxoglutarate = 3-methyl-2-oxobutanoate + L-glutamate</text>
        <dbReference type="Rhea" id="RHEA:24813"/>
        <dbReference type="ChEBI" id="CHEBI:11851"/>
        <dbReference type="ChEBI" id="CHEBI:16810"/>
        <dbReference type="ChEBI" id="CHEBI:29985"/>
        <dbReference type="ChEBI" id="CHEBI:57762"/>
        <dbReference type="EC" id="2.6.1.42"/>
    </reaction>
</comment>
<comment type="caution">
    <text evidence="17">The sequence shown here is derived from an EMBL/GenBank/DDBJ whole genome shotgun (WGS) entry which is preliminary data.</text>
</comment>
<evidence type="ECO:0000256" key="15">
    <source>
        <dbReference type="RuleBase" id="RU004106"/>
    </source>
</evidence>
<accession>A0A1E3XAV0</accession>
<evidence type="ECO:0000256" key="9">
    <source>
        <dbReference type="ARBA" id="ARBA00023239"/>
    </source>
</evidence>
<dbReference type="GO" id="GO:0005829">
    <property type="term" value="C:cytosol"/>
    <property type="evidence" value="ECO:0007669"/>
    <property type="project" value="TreeGrafter"/>
</dbReference>
<gene>
    <name evidence="17" type="ORF">SCARUB_02163</name>
</gene>
<dbReference type="PATRIC" id="fig|1872076.5.peg.2549"/>
<dbReference type="InterPro" id="IPR018300">
    <property type="entry name" value="Aminotrans_IV_CS"/>
</dbReference>
<comment type="subunit">
    <text evidence="6">Homodimer.</text>
</comment>
<keyword evidence="7 16" id="KW-0663">Pyridoxal phosphate</keyword>